<dbReference type="InterPro" id="IPR000719">
    <property type="entry name" value="Prot_kinase_dom"/>
</dbReference>
<evidence type="ECO:0000259" key="1">
    <source>
        <dbReference type="PROSITE" id="PS50011"/>
    </source>
</evidence>
<dbReference type="InterPro" id="IPR053159">
    <property type="entry name" value="Hybrid_Histidine_Kinase"/>
</dbReference>
<dbReference type="Gene3D" id="3.40.50.300">
    <property type="entry name" value="P-loop containing nucleotide triphosphate hydrolases"/>
    <property type="match status" value="1"/>
</dbReference>
<dbReference type="Pfam" id="PF00069">
    <property type="entry name" value="Pkinase"/>
    <property type="match status" value="1"/>
</dbReference>
<dbReference type="InterPro" id="IPR011009">
    <property type="entry name" value="Kinase-like_dom_sf"/>
</dbReference>
<dbReference type="SUPFAM" id="SSF56112">
    <property type="entry name" value="Protein kinase-like (PK-like)"/>
    <property type="match status" value="1"/>
</dbReference>
<comment type="caution">
    <text evidence="2">The sequence shown here is derived from an EMBL/GenBank/DDBJ whole genome shotgun (WGS) entry which is preliminary data.</text>
</comment>
<dbReference type="Proteomes" id="UP000019141">
    <property type="component" value="Unassembled WGS sequence"/>
</dbReference>
<dbReference type="EMBL" id="AZHW01000939">
    <property type="protein sequence ID" value="ETW95249.1"/>
    <property type="molecule type" value="Genomic_DNA"/>
</dbReference>
<feature type="domain" description="Protein kinase" evidence="1">
    <location>
        <begin position="1"/>
        <end position="243"/>
    </location>
</feature>
<reference evidence="2 3" key="1">
    <citation type="journal article" date="2014" name="Nature">
        <title>An environmental bacterial taxon with a large and distinct metabolic repertoire.</title>
        <authorList>
            <person name="Wilson M.C."/>
            <person name="Mori T."/>
            <person name="Ruckert C."/>
            <person name="Uria A.R."/>
            <person name="Helf M.J."/>
            <person name="Takada K."/>
            <person name="Gernert C."/>
            <person name="Steffens U.A."/>
            <person name="Heycke N."/>
            <person name="Schmitt S."/>
            <person name="Rinke C."/>
            <person name="Helfrich E.J."/>
            <person name="Brachmann A.O."/>
            <person name="Gurgui C."/>
            <person name="Wakimoto T."/>
            <person name="Kracht M."/>
            <person name="Crusemann M."/>
            <person name="Hentschel U."/>
            <person name="Abe I."/>
            <person name="Matsunaga S."/>
            <person name="Kalinowski J."/>
            <person name="Takeyama H."/>
            <person name="Piel J."/>
        </authorList>
    </citation>
    <scope>NUCLEOTIDE SEQUENCE [LARGE SCALE GENOMIC DNA]</scope>
    <source>
        <strain evidence="3">TSY1</strain>
    </source>
</reference>
<dbReference type="PANTHER" id="PTHR43642:SF1">
    <property type="entry name" value="HYBRID SIGNAL TRANSDUCTION HISTIDINE KINASE G"/>
    <property type="match status" value="1"/>
</dbReference>
<name>W4LBF1_ENTF1</name>
<evidence type="ECO:0000313" key="2">
    <source>
        <dbReference type="EMBL" id="ETW95249.1"/>
    </source>
</evidence>
<sequence length="964" mass="108538">MIKMLKLNDTATERIKLYQHEYQLLQRLPLPGVVQPYAFEADQPRPFLVLEDFGGTSLASLNLAGQLTLGTFLKLAIDLADILGQVHAAHVIHKDINPNNIVYHPKTGEVKLIDFSIATALSRETQSFTSPHSLAGTLAYLSPEQTGRINRAIDYRSDFYALGVTFYELLTGQLPFTSDDVMALIHSHIAKPPMPPHERCETGAIPPAISAIVLKLMAKNAEDRYQSAYGLKMDLEHCQHQLTQHGEVGPFPLGYHEIRDQFRIPQKLYGREADIETLLRSFERVSQGDCELLLITGHSGVGKSALVSEVHKPMTEKQGHFITGKFDQYQRDVPYLALSQAFNDLCHQWLSEPESVLAQWRKRILEAVQQNAQVLMDVMAKLEWIVDPQPPAPQVGPQEAQNRFFLVFRSLMQILCQPAHPLVLFIDDLQWADSASLNLLEMLMADPEIQYLLIIGAYRDNELSPTHLLTLTLERMRQNGCRVSERHLDNLALLDVQQLIAETLDKTIEAAAPLAKLVCAKTQGNAFFTHAFLKSLYAEELVTFCHARHTWIWNLEAIQVKQITDNVVTFMAGKITELDAVTQTVLQFAACIGNTFDLHTLTLIAQQPTDVIQTQLTPALQEGLVITLNDKSQFKFQHDHVQQAAYSLIEAQRVKTIHWQIGRLLLDNRTRNDSTENLFEIVDHLNLARELVTDPHELAELARLNLEVGAKAREAAAYQAAEDYAHFGIACLPKGWQSHDGRLGYDDLWFTLHRLMAEVKQLQGKFEDSETLVRMLLEQTDAVLVKAELHALLIVQETLTNQPHRAIAVGKQALSLLGIEFPEDPASLQVALKQHLQHVHDTLERLSLPALLDAPEATNPQQILIIKILNSLEPPSYITQEEELHWLITLKIIAHSCDHGMTAESANGFVTYGIYLGSVLGDYRAGYEYGKFALALSLKFNHLNRIAQVSYNLANKVQPWVRSR</sequence>
<dbReference type="InterPro" id="IPR041664">
    <property type="entry name" value="AAA_16"/>
</dbReference>
<protein>
    <recommendedName>
        <fullName evidence="1">Protein kinase domain-containing protein</fullName>
    </recommendedName>
</protein>
<dbReference type="Gene3D" id="1.10.510.10">
    <property type="entry name" value="Transferase(Phosphotransferase) domain 1"/>
    <property type="match status" value="1"/>
</dbReference>
<dbReference type="GO" id="GO:0004672">
    <property type="term" value="F:protein kinase activity"/>
    <property type="evidence" value="ECO:0007669"/>
    <property type="project" value="InterPro"/>
</dbReference>
<dbReference type="PANTHER" id="PTHR43642">
    <property type="entry name" value="HYBRID SIGNAL TRANSDUCTION HISTIDINE KINASE G"/>
    <property type="match status" value="1"/>
</dbReference>
<dbReference type="GO" id="GO:0005524">
    <property type="term" value="F:ATP binding"/>
    <property type="evidence" value="ECO:0007669"/>
    <property type="project" value="InterPro"/>
</dbReference>
<dbReference type="AlphaFoldDB" id="W4LBF1"/>
<accession>W4LBF1</accession>
<dbReference type="Pfam" id="PF13191">
    <property type="entry name" value="AAA_16"/>
    <property type="match status" value="1"/>
</dbReference>
<dbReference type="InterPro" id="IPR027417">
    <property type="entry name" value="P-loop_NTPase"/>
</dbReference>
<organism evidence="2 3">
    <name type="scientific">Entotheonella factor</name>
    <dbReference type="NCBI Taxonomy" id="1429438"/>
    <lineage>
        <taxon>Bacteria</taxon>
        <taxon>Pseudomonadati</taxon>
        <taxon>Nitrospinota/Tectimicrobiota group</taxon>
        <taxon>Candidatus Tectimicrobiota</taxon>
        <taxon>Candidatus Entotheonellia</taxon>
        <taxon>Candidatus Entotheonellales</taxon>
        <taxon>Candidatus Entotheonellaceae</taxon>
        <taxon>Candidatus Entotheonella</taxon>
    </lineage>
</organism>
<keyword evidence="3" id="KW-1185">Reference proteome</keyword>
<evidence type="ECO:0000313" key="3">
    <source>
        <dbReference type="Proteomes" id="UP000019141"/>
    </source>
</evidence>
<dbReference type="HOGENOM" id="CLU_008667_0_0_7"/>
<proteinExistence type="predicted"/>
<dbReference type="SUPFAM" id="SSF52540">
    <property type="entry name" value="P-loop containing nucleoside triphosphate hydrolases"/>
    <property type="match status" value="1"/>
</dbReference>
<gene>
    <name evidence="2" type="ORF">ETSY1_31395</name>
</gene>
<feature type="non-terminal residue" evidence="2">
    <location>
        <position position="964"/>
    </location>
</feature>
<dbReference type="CDD" id="cd14014">
    <property type="entry name" value="STKc_PknB_like"/>
    <property type="match status" value="1"/>
</dbReference>
<dbReference type="PROSITE" id="PS50011">
    <property type="entry name" value="PROTEIN_KINASE_DOM"/>
    <property type="match status" value="1"/>
</dbReference>